<dbReference type="SMART" id="SM00198">
    <property type="entry name" value="SCP"/>
    <property type="match status" value="1"/>
</dbReference>
<sequence length="268" mass="30999">MNHLLVIVLNIIVIIHIAFFSIKANPYNSDGENELLIGRGESYNKNSIGKKSRRKFSLLSYKGSRRNNHKAVSLRRPSLNNGDCVMNIKAYLGRRKIYPSIQYTVWHDFDHKKFMISNYPDYMSRIVTNINLIRILYGACPLKENTQLDLLAQIYAKLIADKCLIGSNFKQYGVIKAVLPITNLTEIVSSLYKEHIFYSFRLSYGGSLTDKFTQLVWKSSILIGVGILRKRNRVYLALLFYPKGNIRGQYKTNVLEKKISWKKMAQIY</sequence>
<organism evidence="3 4">
    <name type="scientific">Strongyloides papillosus</name>
    <name type="common">Intestinal threadworm</name>
    <dbReference type="NCBI Taxonomy" id="174720"/>
    <lineage>
        <taxon>Eukaryota</taxon>
        <taxon>Metazoa</taxon>
        <taxon>Ecdysozoa</taxon>
        <taxon>Nematoda</taxon>
        <taxon>Chromadorea</taxon>
        <taxon>Rhabditida</taxon>
        <taxon>Tylenchina</taxon>
        <taxon>Panagrolaimomorpha</taxon>
        <taxon>Strongyloidoidea</taxon>
        <taxon>Strongyloididae</taxon>
        <taxon>Strongyloides</taxon>
    </lineage>
</organism>
<proteinExistence type="predicted"/>
<evidence type="ECO:0000313" key="4">
    <source>
        <dbReference type="WBParaSite" id="SPAL_0000323200.1"/>
    </source>
</evidence>
<dbReference type="WBParaSite" id="SPAL_0000323200.1">
    <property type="protein sequence ID" value="SPAL_0000323200.1"/>
    <property type="gene ID" value="SPAL_0000323200"/>
</dbReference>
<feature type="signal peptide" evidence="1">
    <location>
        <begin position="1"/>
        <end position="24"/>
    </location>
</feature>
<feature type="chain" id="PRO_5005894239" evidence="1">
    <location>
        <begin position="25"/>
        <end position="268"/>
    </location>
</feature>
<keyword evidence="1" id="KW-0732">Signal</keyword>
<dbReference type="SUPFAM" id="SSF55797">
    <property type="entry name" value="PR-1-like"/>
    <property type="match status" value="1"/>
</dbReference>
<dbReference type="Proteomes" id="UP000046392">
    <property type="component" value="Unplaced"/>
</dbReference>
<evidence type="ECO:0000259" key="2">
    <source>
        <dbReference type="SMART" id="SM00198"/>
    </source>
</evidence>
<feature type="domain" description="SCP" evidence="2">
    <location>
        <begin position="121"/>
        <end position="248"/>
    </location>
</feature>
<protein>
    <submittedName>
        <fullName evidence="4">SCP domain-containing protein</fullName>
    </submittedName>
</protein>
<accession>A0A0N5BB18</accession>
<dbReference type="AlphaFoldDB" id="A0A0N5BB18"/>
<dbReference type="Gene3D" id="3.40.33.10">
    <property type="entry name" value="CAP"/>
    <property type="match status" value="1"/>
</dbReference>
<evidence type="ECO:0000256" key="1">
    <source>
        <dbReference type="SAM" id="SignalP"/>
    </source>
</evidence>
<dbReference type="InterPro" id="IPR014044">
    <property type="entry name" value="CAP_dom"/>
</dbReference>
<dbReference type="InterPro" id="IPR035940">
    <property type="entry name" value="CAP_sf"/>
</dbReference>
<reference evidence="4" key="1">
    <citation type="submission" date="2017-02" db="UniProtKB">
        <authorList>
            <consortium name="WormBaseParasite"/>
        </authorList>
    </citation>
    <scope>IDENTIFICATION</scope>
</reference>
<evidence type="ECO:0000313" key="3">
    <source>
        <dbReference type="Proteomes" id="UP000046392"/>
    </source>
</evidence>
<dbReference type="Pfam" id="PF00188">
    <property type="entry name" value="CAP"/>
    <property type="match status" value="1"/>
</dbReference>
<keyword evidence="3" id="KW-1185">Reference proteome</keyword>
<name>A0A0N5BB18_STREA</name>